<feature type="domain" description="ACB" evidence="1">
    <location>
        <begin position="9"/>
        <end position="86"/>
    </location>
</feature>
<dbReference type="Gene3D" id="1.20.80.10">
    <property type="match status" value="1"/>
</dbReference>
<proteinExistence type="predicted"/>
<sequence length="93" mass="11019">MTDKTAQLEKEFQEAYERATHTELRFPPDLMLHFYAYYKRATNDSTFYNLANPDDEQLISAFKMNAIFQVKNLTPEQAKKEYINLVNTHIPKQ</sequence>
<dbReference type="EMBL" id="JAVHUL010000009">
    <property type="protein sequence ID" value="MDQ7916929.1"/>
    <property type="molecule type" value="Genomic_DNA"/>
</dbReference>
<dbReference type="InterPro" id="IPR014352">
    <property type="entry name" value="FERM/acyl-CoA-bd_prot_sf"/>
</dbReference>
<dbReference type="RefSeq" id="WP_308863601.1">
    <property type="nucleotide sequence ID" value="NZ_JAVHUL010000009.1"/>
</dbReference>
<dbReference type="Proteomes" id="UP001230915">
    <property type="component" value="Unassembled WGS sequence"/>
</dbReference>
<accession>A0ABU1A243</accession>
<organism evidence="2 3">
    <name type="scientific">Mesonia profundi</name>
    <dbReference type="NCBI Taxonomy" id="3070998"/>
    <lineage>
        <taxon>Bacteria</taxon>
        <taxon>Pseudomonadati</taxon>
        <taxon>Bacteroidota</taxon>
        <taxon>Flavobacteriia</taxon>
        <taxon>Flavobacteriales</taxon>
        <taxon>Flavobacteriaceae</taxon>
        <taxon>Mesonia</taxon>
    </lineage>
</organism>
<dbReference type="SUPFAM" id="SSF47027">
    <property type="entry name" value="Acyl-CoA binding protein"/>
    <property type="match status" value="1"/>
</dbReference>
<comment type="caution">
    <text evidence="2">The sequence shown here is derived from an EMBL/GenBank/DDBJ whole genome shotgun (WGS) entry which is preliminary data.</text>
</comment>
<gene>
    <name evidence="2" type="ORF">RBU60_05025</name>
</gene>
<protein>
    <submittedName>
        <fullName evidence="2">Acyl-CoA-binding protein</fullName>
    </submittedName>
</protein>
<evidence type="ECO:0000259" key="1">
    <source>
        <dbReference type="Pfam" id="PF00887"/>
    </source>
</evidence>
<dbReference type="InterPro" id="IPR035984">
    <property type="entry name" value="Acyl-CoA-binding_sf"/>
</dbReference>
<reference evidence="2 3" key="1">
    <citation type="submission" date="2023-08" db="EMBL/GenBank/DDBJ databases">
        <title>Mesonia sp. MT50, isolated from deep-sea sediment of the Mariana Trench.</title>
        <authorList>
            <person name="Fu H."/>
        </authorList>
    </citation>
    <scope>NUCLEOTIDE SEQUENCE [LARGE SCALE GENOMIC DNA]</scope>
    <source>
        <strain evidence="2 3">MT50</strain>
    </source>
</reference>
<keyword evidence="3" id="KW-1185">Reference proteome</keyword>
<name>A0ABU1A243_9FLAO</name>
<evidence type="ECO:0000313" key="3">
    <source>
        <dbReference type="Proteomes" id="UP001230915"/>
    </source>
</evidence>
<dbReference type="InterPro" id="IPR000582">
    <property type="entry name" value="Acyl-CoA-binding_protein"/>
</dbReference>
<dbReference type="Pfam" id="PF00887">
    <property type="entry name" value="ACBP"/>
    <property type="match status" value="1"/>
</dbReference>
<evidence type="ECO:0000313" key="2">
    <source>
        <dbReference type="EMBL" id="MDQ7916929.1"/>
    </source>
</evidence>